<dbReference type="EMBL" id="FMXQ01000005">
    <property type="protein sequence ID" value="SDB34250.1"/>
    <property type="molecule type" value="Genomic_DNA"/>
</dbReference>
<dbReference type="OrthoDB" id="9811557at2"/>
<dbReference type="PANTHER" id="PTHR11748:SF103">
    <property type="entry name" value="GLYCOLATE OXIDASE SUBUNIT GLCE"/>
    <property type="match status" value="1"/>
</dbReference>
<protein>
    <submittedName>
        <fullName evidence="4">Glycolate oxidase FAD binding subunit</fullName>
    </submittedName>
</protein>
<dbReference type="Proteomes" id="UP000199071">
    <property type="component" value="Unassembled WGS sequence"/>
</dbReference>
<dbReference type="InterPro" id="IPR036318">
    <property type="entry name" value="FAD-bd_PCMH-like_sf"/>
</dbReference>
<name>A0A1G6CMW6_9HYPH</name>
<feature type="domain" description="FAD-binding PCMH-type" evidence="3">
    <location>
        <begin position="1"/>
        <end position="185"/>
    </location>
</feature>
<dbReference type="GO" id="GO:0003824">
    <property type="term" value="F:catalytic activity"/>
    <property type="evidence" value="ECO:0007669"/>
    <property type="project" value="InterPro"/>
</dbReference>
<dbReference type="RefSeq" id="WP_090876814.1">
    <property type="nucleotide sequence ID" value="NZ_FMXQ01000005.1"/>
</dbReference>
<evidence type="ECO:0000313" key="4">
    <source>
        <dbReference type="EMBL" id="SDB34250.1"/>
    </source>
</evidence>
<dbReference type="InterPro" id="IPR016166">
    <property type="entry name" value="FAD-bd_PCMH"/>
</dbReference>
<keyword evidence="1" id="KW-0285">Flavoprotein</keyword>
<proteinExistence type="predicted"/>
<dbReference type="Gene3D" id="3.30.465.10">
    <property type="match status" value="1"/>
</dbReference>
<gene>
    <name evidence="4" type="ORF">SAMN02982931_02527</name>
</gene>
<dbReference type="AlphaFoldDB" id="A0A1G6CMW6"/>
<dbReference type="SUPFAM" id="SSF56176">
    <property type="entry name" value="FAD-binding/transporter-associated domain-like"/>
    <property type="match status" value="1"/>
</dbReference>
<dbReference type="STRING" id="665467.SAMN02982931_02527"/>
<dbReference type="GO" id="GO:0071949">
    <property type="term" value="F:FAD binding"/>
    <property type="evidence" value="ECO:0007669"/>
    <property type="project" value="InterPro"/>
</dbReference>
<dbReference type="InterPro" id="IPR016169">
    <property type="entry name" value="FAD-bd_PCMH_sub2"/>
</dbReference>
<evidence type="ECO:0000259" key="3">
    <source>
        <dbReference type="PROSITE" id="PS51387"/>
    </source>
</evidence>
<dbReference type="SUPFAM" id="SSF55103">
    <property type="entry name" value="FAD-linked oxidases, C-terminal domain"/>
    <property type="match status" value="1"/>
</dbReference>
<reference evidence="4 5" key="1">
    <citation type="submission" date="2016-10" db="EMBL/GenBank/DDBJ databases">
        <authorList>
            <person name="de Groot N.N."/>
        </authorList>
    </citation>
    <scope>NUCLEOTIDE SEQUENCE [LARGE SCALE GENOMIC DNA]</scope>
    <source>
        <strain evidence="4 5">ATCC 35022</strain>
    </source>
</reference>
<keyword evidence="5" id="KW-1185">Reference proteome</keyword>
<evidence type="ECO:0000256" key="2">
    <source>
        <dbReference type="ARBA" id="ARBA00022827"/>
    </source>
</evidence>
<dbReference type="InterPro" id="IPR016164">
    <property type="entry name" value="FAD-linked_Oxase-like_C"/>
</dbReference>
<evidence type="ECO:0000256" key="1">
    <source>
        <dbReference type="ARBA" id="ARBA00022630"/>
    </source>
</evidence>
<dbReference type="Pfam" id="PF01565">
    <property type="entry name" value="FAD_binding_4"/>
    <property type="match status" value="1"/>
</dbReference>
<keyword evidence="2" id="KW-0274">FAD</keyword>
<dbReference type="PROSITE" id="PS51387">
    <property type="entry name" value="FAD_PCMH"/>
    <property type="match status" value="1"/>
</dbReference>
<accession>A0A1G6CMW6</accession>
<organism evidence="4 5">
    <name type="scientific">Bauldia litoralis</name>
    <dbReference type="NCBI Taxonomy" id="665467"/>
    <lineage>
        <taxon>Bacteria</taxon>
        <taxon>Pseudomonadati</taxon>
        <taxon>Pseudomonadota</taxon>
        <taxon>Alphaproteobacteria</taxon>
        <taxon>Hyphomicrobiales</taxon>
        <taxon>Kaistiaceae</taxon>
        <taxon>Bauldia</taxon>
    </lineage>
</organism>
<dbReference type="InterPro" id="IPR006094">
    <property type="entry name" value="Oxid_FAD_bind_N"/>
</dbReference>
<sequence>MSIAAPVTTPDDEAQLVEAVADAGARTVPLAIAGGATRLGLGRPMQTAESLSTANLTGITLYEPAELVISARAGTPLAEIETTLAAQNQRLGFEPVDHRRLFGSQGTPTIGAVAAANVSGPRRIQVGAARDSLIGLRAVTGAGALIKSGGRVMKNVTGYDLVKFLAGSYGTLSVLSEVTFKVQPSPETEVTLVLNGLDDDRAVEALSTALGSPFSVTGAAHLPAGDGDVARTLIRLEGFADSVDERMKDLVALLAPYGATESLDADATRTLWRAVGDLEALGAPDDAAVWKVSVKPSDGPAIAAAARAAFACRVVYDWGGGLVWIATETGGFDAGAAVIRDAIAPLGGHATLVKASDAVRLATDVFQPLAPPLMDLTRKLKARFDPAGILNPGRMYAGV</sequence>
<dbReference type="NCBIfam" id="NF008439">
    <property type="entry name" value="PRK11282.1"/>
    <property type="match status" value="1"/>
</dbReference>
<dbReference type="PANTHER" id="PTHR11748">
    <property type="entry name" value="D-LACTATE DEHYDROGENASE"/>
    <property type="match status" value="1"/>
</dbReference>
<evidence type="ECO:0000313" key="5">
    <source>
        <dbReference type="Proteomes" id="UP000199071"/>
    </source>
</evidence>